<evidence type="ECO:0000256" key="1">
    <source>
        <dbReference type="SAM" id="Phobius"/>
    </source>
</evidence>
<gene>
    <name evidence="2" type="ORF">SAMN06296036_11897</name>
</gene>
<evidence type="ECO:0000313" key="3">
    <source>
        <dbReference type="Proteomes" id="UP000192907"/>
    </source>
</evidence>
<keyword evidence="1" id="KW-1133">Transmembrane helix</keyword>
<feature type="transmembrane region" description="Helical" evidence="1">
    <location>
        <begin position="142"/>
        <end position="160"/>
    </location>
</feature>
<keyword evidence="1" id="KW-0472">Membrane</keyword>
<name>A0A1Y6CJC6_9BACT</name>
<organism evidence="2 3">
    <name type="scientific">Pseudobacteriovorax antillogorgiicola</name>
    <dbReference type="NCBI Taxonomy" id="1513793"/>
    <lineage>
        <taxon>Bacteria</taxon>
        <taxon>Pseudomonadati</taxon>
        <taxon>Bdellovibrionota</taxon>
        <taxon>Oligoflexia</taxon>
        <taxon>Oligoflexales</taxon>
        <taxon>Pseudobacteriovoracaceae</taxon>
        <taxon>Pseudobacteriovorax</taxon>
    </lineage>
</organism>
<dbReference type="AlphaFoldDB" id="A0A1Y6CJC6"/>
<keyword evidence="3" id="KW-1185">Reference proteome</keyword>
<feature type="transmembrane region" description="Helical" evidence="1">
    <location>
        <begin position="44"/>
        <end position="63"/>
    </location>
</feature>
<feature type="transmembrane region" description="Helical" evidence="1">
    <location>
        <begin position="111"/>
        <end position="130"/>
    </location>
</feature>
<evidence type="ECO:0000313" key="2">
    <source>
        <dbReference type="EMBL" id="SMF57128.1"/>
    </source>
</evidence>
<feature type="transmembrane region" description="Helical" evidence="1">
    <location>
        <begin position="12"/>
        <end position="32"/>
    </location>
</feature>
<feature type="transmembrane region" description="Helical" evidence="1">
    <location>
        <begin position="175"/>
        <end position="193"/>
    </location>
</feature>
<reference evidence="3" key="1">
    <citation type="submission" date="2017-04" db="EMBL/GenBank/DDBJ databases">
        <authorList>
            <person name="Varghese N."/>
            <person name="Submissions S."/>
        </authorList>
    </citation>
    <scope>NUCLEOTIDE SEQUENCE [LARGE SCALE GENOMIC DNA]</scope>
    <source>
        <strain evidence="3">RKEM611</strain>
    </source>
</reference>
<proteinExistence type="predicted"/>
<dbReference type="Proteomes" id="UP000192907">
    <property type="component" value="Unassembled WGS sequence"/>
</dbReference>
<dbReference type="RefSeq" id="WP_200820755.1">
    <property type="nucleotide sequence ID" value="NZ_FWZT01000018.1"/>
</dbReference>
<keyword evidence="1" id="KW-0812">Transmembrane</keyword>
<feature type="transmembrane region" description="Helical" evidence="1">
    <location>
        <begin position="239"/>
        <end position="260"/>
    </location>
</feature>
<dbReference type="EMBL" id="FWZT01000018">
    <property type="protein sequence ID" value="SMF57128.1"/>
    <property type="molecule type" value="Genomic_DNA"/>
</dbReference>
<accession>A0A1Y6CJC6</accession>
<sequence>MNYRTYLKGIINFLDGIILIGSIATLAAWIFLGQGLLYSETSPVLSPFTSLSLALMSGSRLALKHLQAFPTPLAMAALGLTLGGNLSSIMAQLIVPSLLLDSFPSLVPTSIMTSVGLILFCCYELLVILRDTPRQGFIIDDILLHLALLPGGISLLGHVLDNPVYISSKIDPRSGISILEMAFMASYAVVAALSNKNLFLWRFLRDGSANRVIFAILFVNQYIAPTIVGLVAAKSQERSIGIELFVMLAGVFATLSFLAMKAFGRNRSQL</sequence>
<feature type="transmembrane region" description="Helical" evidence="1">
    <location>
        <begin position="213"/>
        <end position="233"/>
    </location>
</feature>
<feature type="transmembrane region" description="Helical" evidence="1">
    <location>
        <begin position="75"/>
        <end position="99"/>
    </location>
</feature>
<protein>
    <submittedName>
        <fullName evidence="2">Uncharacterized protein</fullName>
    </submittedName>
</protein>